<dbReference type="Proteomes" id="UP000031829">
    <property type="component" value="Plasmid pBMV_2"/>
</dbReference>
<dbReference type="HOGENOM" id="CLU_182781_0_0_9"/>
<dbReference type="AlphaFoldDB" id="A0A0B6AQU2"/>
<dbReference type="EMBL" id="CP009921">
    <property type="protein sequence ID" value="AJI25811.1"/>
    <property type="molecule type" value="Genomic_DNA"/>
</dbReference>
<geneLocation type="plasmid" evidence="1 2">
    <name>pBMV_2</name>
</geneLocation>
<accession>A0A0B6AQU2</accession>
<evidence type="ECO:0000313" key="2">
    <source>
        <dbReference type="Proteomes" id="UP000031829"/>
    </source>
</evidence>
<reference evidence="1 2" key="1">
    <citation type="journal article" date="2015" name="Genome Announc.">
        <title>Complete genome sequences for 35 biothreat assay-relevant bacillus species.</title>
        <authorList>
            <person name="Johnson S.L."/>
            <person name="Daligault H.E."/>
            <person name="Davenport K.W."/>
            <person name="Jaissle J."/>
            <person name="Frey K.G."/>
            <person name="Ladner J.T."/>
            <person name="Broomall S.M."/>
            <person name="Bishop-Lilly K.A."/>
            <person name="Bruce D.C."/>
            <person name="Gibbons H.S."/>
            <person name="Coyne S.R."/>
            <person name="Lo C.C."/>
            <person name="Meincke L."/>
            <person name="Munk A.C."/>
            <person name="Koroleva G.I."/>
            <person name="Rosenzweig C.N."/>
            <person name="Palacios G.F."/>
            <person name="Redden C.L."/>
            <person name="Minogue T.D."/>
            <person name="Chain P.S."/>
        </authorList>
    </citation>
    <scope>NUCLEOTIDE SEQUENCE [LARGE SCALE GENOMIC DNA]</scope>
    <source>
        <strain evidence="2">ATCC 14581 / DSM 32 / JCM 2506 / NBRC 15308 / NCIMB 9376 / NCTC 10342 / NRRL B-14308 / VKM B-512</strain>
        <plasmid evidence="1 2">pBMV_2</plasmid>
    </source>
</reference>
<name>A0A0B6AQU2_PRIM2</name>
<proteinExistence type="predicted"/>
<dbReference type="GeneID" id="93645793"/>
<sequence>MLDLLNSVDVTQLTSHLTLGAADGMTGLIESGKSIIKWLQRIAMVAAALAFCVGGYHLILGGERGRHKCIAWFVGGAIGLIVVMGAYQLAEGVNTNVHFGG</sequence>
<gene>
    <name evidence="1" type="ORF">BG04_5730</name>
</gene>
<evidence type="ECO:0000313" key="1">
    <source>
        <dbReference type="EMBL" id="AJI25811.1"/>
    </source>
</evidence>
<dbReference type="RefSeq" id="WP_051975674.1">
    <property type="nucleotide sequence ID" value="NZ_CP009921.1"/>
</dbReference>
<organism evidence="1 2">
    <name type="scientific">Priestia megaterium (strain ATCC 14581 / DSM 32 / CCUG 1817 / JCM 2506 / NBRC 15308 / NCIMB 9376 / NCTC 10342 / NRRL B-14308 / VKM B-512 / Ford 19)</name>
    <name type="common">Bacillus megaterium</name>
    <dbReference type="NCBI Taxonomy" id="1348623"/>
    <lineage>
        <taxon>Bacteria</taxon>
        <taxon>Bacillati</taxon>
        <taxon>Bacillota</taxon>
        <taxon>Bacilli</taxon>
        <taxon>Bacillales</taxon>
        <taxon>Bacillaceae</taxon>
        <taxon>Priestia</taxon>
    </lineage>
</organism>
<protein>
    <submittedName>
        <fullName evidence="1">Uncharacterized protein</fullName>
    </submittedName>
</protein>
<dbReference type="KEGG" id="bmeg:BG04_5730"/>
<keyword evidence="1" id="KW-0614">Plasmid</keyword>